<evidence type="ECO:0000256" key="1">
    <source>
        <dbReference type="SAM" id="MobiDB-lite"/>
    </source>
</evidence>
<evidence type="ECO:0000313" key="3">
    <source>
        <dbReference type="Proteomes" id="UP000054721"/>
    </source>
</evidence>
<protein>
    <submittedName>
        <fullName evidence="2">Uncharacterized protein</fullName>
    </submittedName>
</protein>
<evidence type="ECO:0000313" key="2">
    <source>
        <dbReference type="EMBL" id="KRZ58364.1"/>
    </source>
</evidence>
<sequence length="74" mass="8355">MNTTTVRKKLLAGEAWHPKQRSRFQATPASNTLLSSSVKAKINDVADRTRRRILDVVCQVSTSARDTYRHTNAE</sequence>
<proteinExistence type="predicted"/>
<feature type="compositionally biased region" description="Basic residues" evidence="1">
    <location>
        <begin position="1"/>
        <end position="10"/>
    </location>
</feature>
<comment type="caution">
    <text evidence="2">The sequence shown here is derived from an EMBL/GenBank/DDBJ whole genome shotgun (WGS) entry which is preliminary data.</text>
</comment>
<keyword evidence="3" id="KW-1185">Reference proteome</keyword>
<organism evidence="2 3">
    <name type="scientific">Trichinella nativa</name>
    <dbReference type="NCBI Taxonomy" id="6335"/>
    <lineage>
        <taxon>Eukaryota</taxon>
        <taxon>Metazoa</taxon>
        <taxon>Ecdysozoa</taxon>
        <taxon>Nematoda</taxon>
        <taxon>Enoplea</taxon>
        <taxon>Dorylaimia</taxon>
        <taxon>Trichinellida</taxon>
        <taxon>Trichinellidae</taxon>
        <taxon>Trichinella</taxon>
    </lineage>
</organism>
<dbReference type="Proteomes" id="UP000054721">
    <property type="component" value="Unassembled WGS sequence"/>
</dbReference>
<gene>
    <name evidence="2" type="ORF">T02_10860</name>
</gene>
<name>A0A0V1LG83_9BILA</name>
<accession>A0A0V1LG83</accession>
<dbReference type="OrthoDB" id="5917867at2759"/>
<dbReference type="AlphaFoldDB" id="A0A0V1LG83"/>
<feature type="region of interest" description="Disordered" evidence="1">
    <location>
        <begin position="1"/>
        <end position="24"/>
    </location>
</feature>
<dbReference type="EMBL" id="JYDW01000058">
    <property type="protein sequence ID" value="KRZ58364.1"/>
    <property type="molecule type" value="Genomic_DNA"/>
</dbReference>
<reference evidence="2 3" key="1">
    <citation type="submission" date="2015-05" db="EMBL/GenBank/DDBJ databases">
        <title>Evolution of Trichinella species and genotypes.</title>
        <authorList>
            <person name="Korhonen P.K."/>
            <person name="Edoardo P."/>
            <person name="Giuseppe L.R."/>
            <person name="Gasser R.B."/>
        </authorList>
    </citation>
    <scope>NUCLEOTIDE SEQUENCE [LARGE SCALE GENOMIC DNA]</scope>
    <source>
        <strain evidence="2">ISS10</strain>
    </source>
</reference>